<keyword evidence="4" id="KW-0675">Receptor</keyword>
<keyword evidence="5" id="KW-1185">Reference proteome</keyword>
<dbReference type="InterPro" id="IPR038404">
    <property type="entry name" value="TRAP_DctP_sf"/>
</dbReference>
<evidence type="ECO:0000313" key="4">
    <source>
        <dbReference type="EMBL" id="TCK93489.1"/>
    </source>
</evidence>
<gene>
    <name evidence="4" type="ORF">EDC19_1682</name>
</gene>
<dbReference type="NCBIfam" id="NF037995">
    <property type="entry name" value="TRAP_S1"/>
    <property type="match status" value="1"/>
</dbReference>
<protein>
    <submittedName>
        <fullName evidence="4">Tripartite ATP-independent transporter DctP family solute receptor</fullName>
    </submittedName>
</protein>
<name>A0A4R1MSD0_9FIRM</name>
<feature type="region of interest" description="Disordered" evidence="2">
    <location>
        <begin position="25"/>
        <end position="45"/>
    </location>
</feature>
<sequence length="350" mass="38064">MKKLLALVTTMSLLMVLLAGCGSDSSNGGSGTSNGSGGSDDTGVAEESVSLRLAHTLNEQHTAHLALVEFARLVEERSEGSIDISIFPNGQLGSEDQVLEQLQAGSVAMTRVSAAALTSYAEGYNAFSLPYVFADADHFHKSMGSEAVQELYEDTYDRGFIGLTYYTSGARSFYTVDTPVLHPDDLRGLNIRVMDFRSQTDMMRALGGTPVGMAYSEIYTSLQAGVIDGAESNETALTNGLHGEVAKHFSYDEHTMIPDILVISSSIWDTLSENQQAILKEAAEESTEFHLPLWDEAIEEAVTIATEEMGVTFHEVEKGPFREAVAPMVEEYGNNYPDVKELLDAFKELE</sequence>
<dbReference type="GO" id="GO:0030246">
    <property type="term" value="F:carbohydrate binding"/>
    <property type="evidence" value="ECO:0007669"/>
    <property type="project" value="TreeGrafter"/>
</dbReference>
<dbReference type="PANTHER" id="PTHR33376:SF2">
    <property type="entry name" value="DICARBOXYLATE-BINDING PERIPLASMIC PROTEIN"/>
    <property type="match status" value="1"/>
</dbReference>
<dbReference type="PANTHER" id="PTHR33376">
    <property type="match status" value="1"/>
</dbReference>
<dbReference type="NCBIfam" id="TIGR00787">
    <property type="entry name" value="dctP"/>
    <property type="match status" value="1"/>
</dbReference>
<dbReference type="GO" id="GO:0030288">
    <property type="term" value="C:outer membrane-bounded periplasmic space"/>
    <property type="evidence" value="ECO:0007669"/>
    <property type="project" value="InterPro"/>
</dbReference>
<dbReference type="OrthoDB" id="2796at2"/>
<accession>A0A4R1MSD0</accession>
<evidence type="ECO:0000256" key="3">
    <source>
        <dbReference type="SAM" id="SignalP"/>
    </source>
</evidence>
<evidence type="ECO:0000256" key="1">
    <source>
        <dbReference type="ARBA" id="ARBA00022729"/>
    </source>
</evidence>
<reference evidence="4 5" key="1">
    <citation type="submission" date="2019-03" db="EMBL/GenBank/DDBJ databases">
        <title>Genomic Encyclopedia of Type Strains, Phase IV (KMG-IV): sequencing the most valuable type-strain genomes for metagenomic binning, comparative biology and taxonomic classification.</title>
        <authorList>
            <person name="Goeker M."/>
        </authorList>
    </citation>
    <scope>NUCLEOTIDE SEQUENCE [LARGE SCALE GENOMIC DNA]</scope>
    <source>
        <strain evidence="4 5">DSM 24176</strain>
    </source>
</reference>
<dbReference type="RefSeq" id="WP_132282393.1">
    <property type="nucleotide sequence ID" value="NZ_SMGQ01000012.1"/>
</dbReference>
<feature type="compositionally biased region" description="Gly residues" evidence="2">
    <location>
        <begin position="28"/>
        <end position="40"/>
    </location>
</feature>
<dbReference type="Pfam" id="PF03480">
    <property type="entry name" value="DctP"/>
    <property type="match status" value="1"/>
</dbReference>
<dbReference type="GO" id="GO:0055085">
    <property type="term" value="P:transmembrane transport"/>
    <property type="evidence" value="ECO:0007669"/>
    <property type="project" value="InterPro"/>
</dbReference>
<comment type="caution">
    <text evidence="4">The sequence shown here is derived from an EMBL/GenBank/DDBJ whole genome shotgun (WGS) entry which is preliminary data.</text>
</comment>
<dbReference type="CDD" id="cd13671">
    <property type="entry name" value="PBP2_TRAP_SBP_like_3"/>
    <property type="match status" value="1"/>
</dbReference>
<dbReference type="PIRSF" id="PIRSF006470">
    <property type="entry name" value="DctB"/>
    <property type="match status" value="1"/>
</dbReference>
<dbReference type="InterPro" id="IPR018389">
    <property type="entry name" value="DctP_fam"/>
</dbReference>
<dbReference type="AlphaFoldDB" id="A0A4R1MSD0"/>
<dbReference type="EMBL" id="SMGQ01000012">
    <property type="protein sequence ID" value="TCK93489.1"/>
    <property type="molecule type" value="Genomic_DNA"/>
</dbReference>
<dbReference type="InterPro" id="IPR004682">
    <property type="entry name" value="TRAP_DctP"/>
</dbReference>
<evidence type="ECO:0000313" key="5">
    <source>
        <dbReference type="Proteomes" id="UP000294545"/>
    </source>
</evidence>
<keyword evidence="1 3" id="KW-0732">Signal</keyword>
<feature type="chain" id="PRO_5038947825" evidence="3">
    <location>
        <begin position="20"/>
        <end position="350"/>
    </location>
</feature>
<dbReference type="PROSITE" id="PS51257">
    <property type="entry name" value="PROKAR_LIPOPROTEIN"/>
    <property type="match status" value="1"/>
</dbReference>
<dbReference type="Gene3D" id="3.40.190.170">
    <property type="entry name" value="Bacterial extracellular solute-binding protein, family 7"/>
    <property type="match status" value="1"/>
</dbReference>
<feature type="signal peptide" evidence="3">
    <location>
        <begin position="1"/>
        <end position="19"/>
    </location>
</feature>
<evidence type="ECO:0000256" key="2">
    <source>
        <dbReference type="SAM" id="MobiDB-lite"/>
    </source>
</evidence>
<dbReference type="Proteomes" id="UP000294545">
    <property type="component" value="Unassembled WGS sequence"/>
</dbReference>
<organism evidence="4 5">
    <name type="scientific">Natranaerovirga hydrolytica</name>
    <dbReference type="NCBI Taxonomy" id="680378"/>
    <lineage>
        <taxon>Bacteria</taxon>
        <taxon>Bacillati</taxon>
        <taxon>Bacillota</taxon>
        <taxon>Clostridia</taxon>
        <taxon>Lachnospirales</taxon>
        <taxon>Natranaerovirgaceae</taxon>
        <taxon>Natranaerovirga</taxon>
    </lineage>
</organism>
<proteinExistence type="predicted"/>